<feature type="compositionally biased region" description="Basic residues" evidence="1">
    <location>
        <begin position="199"/>
        <end position="208"/>
    </location>
</feature>
<evidence type="ECO:0000313" key="2">
    <source>
        <dbReference type="EMBL" id="VDI55810.1"/>
    </source>
</evidence>
<proteinExistence type="predicted"/>
<evidence type="ECO:0000313" key="3">
    <source>
        <dbReference type="Proteomes" id="UP000596742"/>
    </source>
</evidence>
<gene>
    <name evidence="2" type="ORF">MGAL_10B079993</name>
</gene>
<sequence length="304" mass="33976">MAEFSISEDVIQENIPNDDTSIFLPEGSHVISNDSLPVVILTEDTSMLQGREILLSHNDTMLSDNLHKHQVNIIDLNLISHSDSNQSTLNQLNFDSLLPTQVEESQTPIATQSTVSGEILKQSSDNQKLVSYTIFRPNEEAIFTAERCQEDTVKQGNRPPKLCQEDTVKQGNRPPKPCKKDTVRQGNSPPKRNQTKQTKMTKKTKKKGKTDVHDAVGSANYTQLLNNVNENLLSENSPVHDSGKKPSTIKNTVFHGLKGKPTGMGAVFKSKKTSNIFENLEQFAREGQKEIAVPSASKWRWCFY</sequence>
<dbReference type="Proteomes" id="UP000596742">
    <property type="component" value="Unassembled WGS sequence"/>
</dbReference>
<dbReference type="EMBL" id="UYJE01007547">
    <property type="protein sequence ID" value="VDI55810.1"/>
    <property type="molecule type" value="Genomic_DNA"/>
</dbReference>
<name>A0A8B6FWG1_MYTGA</name>
<protein>
    <submittedName>
        <fullName evidence="2">Uncharacterized protein</fullName>
    </submittedName>
</protein>
<keyword evidence="3" id="KW-1185">Reference proteome</keyword>
<accession>A0A8B6FWG1</accession>
<dbReference type="AlphaFoldDB" id="A0A8B6FWG1"/>
<feature type="region of interest" description="Disordered" evidence="1">
    <location>
        <begin position="151"/>
        <end position="211"/>
    </location>
</feature>
<organism evidence="2 3">
    <name type="scientific">Mytilus galloprovincialis</name>
    <name type="common">Mediterranean mussel</name>
    <dbReference type="NCBI Taxonomy" id="29158"/>
    <lineage>
        <taxon>Eukaryota</taxon>
        <taxon>Metazoa</taxon>
        <taxon>Spiralia</taxon>
        <taxon>Lophotrochozoa</taxon>
        <taxon>Mollusca</taxon>
        <taxon>Bivalvia</taxon>
        <taxon>Autobranchia</taxon>
        <taxon>Pteriomorphia</taxon>
        <taxon>Mytilida</taxon>
        <taxon>Mytiloidea</taxon>
        <taxon>Mytilidae</taxon>
        <taxon>Mytilinae</taxon>
        <taxon>Mytilus</taxon>
    </lineage>
</organism>
<reference evidence="2" key="1">
    <citation type="submission" date="2018-11" db="EMBL/GenBank/DDBJ databases">
        <authorList>
            <person name="Alioto T."/>
            <person name="Alioto T."/>
        </authorList>
    </citation>
    <scope>NUCLEOTIDE SEQUENCE</scope>
</reference>
<evidence type="ECO:0000256" key="1">
    <source>
        <dbReference type="SAM" id="MobiDB-lite"/>
    </source>
</evidence>
<comment type="caution">
    <text evidence="2">The sequence shown here is derived from an EMBL/GenBank/DDBJ whole genome shotgun (WGS) entry which is preliminary data.</text>
</comment>